<evidence type="ECO:0000313" key="3">
    <source>
        <dbReference type="Proteomes" id="UP000721236"/>
    </source>
</evidence>
<name>A0ABM8WIJ0_9BURK</name>
<dbReference type="RefSeq" id="WP_224039658.1">
    <property type="nucleotide sequence ID" value="NZ_CAJZAH010000001.1"/>
</dbReference>
<sequence length="133" mass="13984">MQQQLKTRLKRRLAMAWMAASLAAPAIVLAHGAKPAQYGGVVQVASDLQFELVNRDGTVTLYVDDHDRKLPVAGATGKLTVLTGAQKTETALAAGAGNALVAADRMQLAKGAKAVALVRFADGKSVTVRFTVR</sequence>
<organism evidence="2 3">
    <name type="scientific">Cupriavidus respiraculi</name>
    <dbReference type="NCBI Taxonomy" id="195930"/>
    <lineage>
        <taxon>Bacteria</taxon>
        <taxon>Pseudomonadati</taxon>
        <taxon>Pseudomonadota</taxon>
        <taxon>Betaproteobacteria</taxon>
        <taxon>Burkholderiales</taxon>
        <taxon>Burkholderiaceae</taxon>
        <taxon>Cupriavidus</taxon>
    </lineage>
</organism>
<evidence type="ECO:0000313" key="2">
    <source>
        <dbReference type="EMBL" id="CAG9167209.1"/>
    </source>
</evidence>
<keyword evidence="3" id="KW-1185">Reference proteome</keyword>
<gene>
    <name evidence="2" type="ORF">LMG21510_00688</name>
</gene>
<comment type="caution">
    <text evidence="2">The sequence shown here is derived from an EMBL/GenBank/DDBJ whole genome shotgun (WGS) entry which is preliminary data.</text>
</comment>
<keyword evidence="1" id="KW-0732">Signal</keyword>
<feature type="signal peptide" evidence="1">
    <location>
        <begin position="1"/>
        <end position="26"/>
    </location>
</feature>
<dbReference type="EMBL" id="CAJZAH010000001">
    <property type="protein sequence ID" value="CAG9167209.1"/>
    <property type="molecule type" value="Genomic_DNA"/>
</dbReference>
<reference evidence="2 3" key="1">
    <citation type="submission" date="2021-08" db="EMBL/GenBank/DDBJ databases">
        <authorList>
            <person name="Peeters C."/>
        </authorList>
    </citation>
    <scope>NUCLEOTIDE SEQUENCE [LARGE SCALE GENOMIC DNA]</scope>
    <source>
        <strain evidence="2 3">LMG 21510</strain>
    </source>
</reference>
<dbReference type="Proteomes" id="UP000721236">
    <property type="component" value="Unassembled WGS sequence"/>
</dbReference>
<proteinExistence type="predicted"/>
<accession>A0ABM8WIJ0</accession>
<evidence type="ECO:0000256" key="1">
    <source>
        <dbReference type="SAM" id="SignalP"/>
    </source>
</evidence>
<protein>
    <submittedName>
        <fullName evidence="2">Uncharacterized protein</fullName>
    </submittedName>
</protein>
<feature type="chain" id="PRO_5045586661" evidence="1">
    <location>
        <begin position="27"/>
        <end position="133"/>
    </location>
</feature>